<evidence type="ECO:0000256" key="1">
    <source>
        <dbReference type="ARBA" id="ARBA00023268"/>
    </source>
</evidence>
<dbReference type="GO" id="GO:0033785">
    <property type="term" value="F:heptose 7-phosphate kinase activity"/>
    <property type="evidence" value="ECO:0007669"/>
    <property type="project" value="TreeGrafter"/>
</dbReference>
<feature type="domain" description="Carbohydrate kinase PfkB" evidence="3">
    <location>
        <begin position="3"/>
        <end position="77"/>
    </location>
</feature>
<name>A0A0F9AYE5_9ZZZZ</name>
<organism evidence="5">
    <name type="scientific">marine sediment metagenome</name>
    <dbReference type="NCBI Taxonomy" id="412755"/>
    <lineage>
        <taxon>unclassified sequences</taxon>
        <taxon>metagenomes</taxon>
        <taxon>ecological metagenomes</taxon>
    </lineage>
</organism>
<dbReference type="InterPro" id="IPR014729">
    <property type="entry name" value="Rossmann-like_a/b/a_fold"/>
</dbReference>
<dbReference type="EMBL" id="LAZR01040454">
    <property type="protein sequence ID" value="KKL14445.1"/>
    <property type="molecule type" value="Genomic_DNA"/>
</dbReference>
<gene>
    <name evidence="5" type="ORF">LCGC14_2515570</name>
</gene>
<reference evidence="5" key="1">
    <citation type="journal article" date="2015" name="Nature">
        <title>Complex archaea that bridge the gap between prokaryotes and eukaryotes.</title>
        <authorList>
            <person name="Spang A."/>
            <person name="Saw J.H."/>
            <person name="Jorgensen S.L."/>
            <person name="Zaremba-Niedzwiedzka K."/>
            <person name="Martijn J."/>
            <person name="Lind A.E."/>
            <person name="van Eijk R."/>
            <person name="Schleper C."/>
            <person name="Guy L."/>
            <person name="Ettema T.J."/>
        </authorList>
    </citation>
    <scope>NUCLEOTIDE SEQUENCE</scope>
</reference>
<proteinExistence type="predicted"/>
<dbReference type="Pfam" id="PF01467">
    <property type="entry name" value="CTP_transf_like"/>
    <property type="match status" value="1"/>
</dbReference>
<dbReference type="Gene3D" id="3.40.1190.20">
    <property type="match status" value="1"/>
</dbReference>
<dbReference type="GO" id="GO:0005829">
    <property type="term" value="C:cytosol"/>
    <property type="evidence" value="ECO:0007669"/>
    <property type="project" value="TreeGrafter"/>
</dbReference>
<dbReference type="PANTHER" id="PTHR46969:SF1">
    <property type="entry name" value="BIFUNCTIONAL PROTEIN HLDE"/>
    <property type="match status" value="1"/>
</dbReference>
<evidence type="ECO:0000259" key="4">
    <source>
        <dbReference type="Pfam" id="PF01467"/>
    </source>
</evidence>
<evidence type="ECO:0000256" key="2">
    <source>
        <dbReference type="ARBA" id="ARBA00023277"/>
    </source>
</evidence>
<keyword evidence="1" id="KW-0511">Multifunctional enzyme</keyword>
<protein>
    <recommendedName>
        <fullName evidence="6">Cytidyltransferase-like domain-containing protein</fullName>
    </recommendedName>
</protein>
<evidence type="ECO:0008006" key="6">
    <source>
        <dbReference type="Google" id="ProtNLM"/>
    </source>
</evidence>
<evidence type="ECO:0000259" key="3">
    <source>
        <dbReference type="Pfam" id="PF00294"/>
    </source>
</evidence>
<keyword evidence="2" id="KW-0119">Carbohydrate metabolism</keyword>
<dbReference type="Gene3D" id="3.40.50.620">
    <property type="entry name" value="HUPs"/>
    <property type="match status" value="1"/>
</dbReference>
<dbReference type="SUPFAM" id="SSF53613">
    <property type="entry name" value="Ribokinase-like"/>
    <property type="match status" value="1"/>
</dbReference>
<feature type="domain" description="Cytidyltransferase-like" evidence="4">
    <location>
        <begin position="113"/>
        <end position="143"/>
    </location>
</feature>
<dbReference type="InterPro" id="IPR029056">
    <property type="entry name" value="Ribokinase-like"/>
</dbReference>
<dbReference type="InterPro" id="IPR004821">
    <property type="entry name" value="Cyt_trans-like"/>
</dbReference>
<dbReference type="GO" id="GO:0033786">
    <property type="term" value="F:heptose-1-phosphate adenylyltransferase activity"/>
    <property type="evidence" value="ECO:0007669"/>
    <property type="project" value="TreeGrafter"/>
</dbReference>
<dbReference type="SUPFAM" id="SSF52374">
    <property type="entry name" value="Nucleotidylyl transferase"/>
    <property type="match status" value="1"/>
</dbReference>
<dbReference type="InterPro" id="IPR011611">
    <property type="entry name" value="PfkB_dom"/>
</dbReference>
<dbReference type="PANTHER" id="PTHR46969">
    <property type="entry name" value="BIFUNCTIONAL PROTEIN HLDE"/>
    <property type="match status" value="1"/>
</dbReference>
<comment type="caution">
    <text evidence="5">The sequence shown here is derived from an EMBL/GenBank/DDBJ whole genome shotgun (WGS) entry which is preliminary data.</text>
</comment>
<sequence length="144" mass="15293">MDNILVTLGRDGMIIAGKEINKHYISQAVEVFDVSGAGDTVISSIAAGISAGLSLDKSIEIANIAAGCVVGKFGTATITVDELIHKSNNKIVTLEDAVDIVKIWKAENKTIGFTNGCFDLVHVGHVEVLRKTKEKCDKLVLGLN</sequence>
<dbReference type="AlphaFoldDB" id="A0A0F9AYE5"/>
<evidence type="ECO:0000313" key="5">
    <source>
        <dbReference type="EMBL" id="KKL14445.1"/>
    </source>
</evidence>
<dbReference type="Pfam" id="PF00294">
    <property type="entry name" value="PfkB"/>
    <property type="match status" value="1"/>
</dbReference>
<dbReference type="NCBIfam" id="TIGR00125">
    <property type="entry name" value="cyt_tran_rel"/>
    <property type="match status" value="1"/>
</dbReference>
<feature type="non-terminal residue" evidence="5">
    <location>
        <position position="144"/>
    </location>
</feature>
<accession>A0A0F9AYE5</accession>